<dbReference type="VEuPathDB" id="PlasmoDB:C922_03504"/>
<evidence type="ECO:0000313" key="2">
    <source>
        <dbReference type="EMBL" id="EUD66034.1"/>
    </source>
</evidence>
<accession>W7AAC1</accession>
<gene>
    <name evidence="2" type="ORF">C922_03504</name>
</gene>
<dbReference type="OrthoDB" id="371853at2759"/>
<feature type="region of interest" description="Disordered" evidence="1">
    <location>
        <begin position="483"/>
        <end position="541"/>
    </location>
</feature>
<dbReference type="EMBL" id="KI965474">
    <property type="protein sequence ID" value="EUD66034.1"/>
    <property type="molecule type" value="Genomic_DNA"/>
</dbReference>
<dbReference type="RefSeq" id="XP_008817318.1">
    <property type="nucleotide sequence ID" value="XM_008819096.1"/>
</dbReference>
<reference evidence="2 3" key="1">
    <citation type="submission" date="2013-02" db="EMBL/GenBank/DDBJ databases">
        <title>The Genome Sequence of Plasmodium inui San Antonio 1.</title>
        <authorList>
            <consortium name="The Broad Institute Genome Sequencing Platform"/>
            <consortium name="The Broad Institute Genome Sequencing Center for Infectious Disease"/>
            <person name="Neafsey D."/>
            <person name="Cheeseman I."/>
            <person name="Volkman S."/>
            <person name="Adams J."/>
            <person name="Walker B."/>
            <person name="Young S.K."/>
            <person name="Zeng Q."/>
            <person name="Gargeya S."/>
            <person name="Fitzgerald M."/>
            <person name="Haas B."/>
            <person name="Abouelleil A."/>
            <person name="Alvarado L."/>
            <person name="Arachchi H.M."/>
            <person name="Berlin A.M."/>
            <person name="Chapman S.B."/>
            <person name="Dewar J."/>
            <person name="Goldberg J."/>
            <person name="Griggs A."/>
            <person name="Gujja S."/>
            <person name="Hansen M."/>
            <person name="Howarth C."/>
            <person name="Imamovic A."/>
            <person name="Larimer J."/>
            <person name="McCowan C."/>
            <person name="Murphy C."/>
            <person name="Neiman D."/>
            <person name="Pearson M."/>
            <person name="Priest M."/>
            <person name="Roberts A."/>
            <person name="Saif S."/>
            <person name="Shea T."/>
            <person name="Sisk P."/>
            <person name="Sykes S."/>
            <person name="Wortman J."/>
            <person name="Nusbaum C."/>
            <person name="Birren B."/>
        </authorList>
    </citation>
    <scope>NUCLEOTIDE SEQUENCE [LARGE SCALE GENOMIC DNA]</scope>
    <source>
        <strain evidence="2 3">San Antonio 1</strain>
    </source>
</reference>
<dbReference type="InterPro" id="IPR036322">
    <property type="entry name" value="WD40_repeat_dom_sf"/>
</dbReference>
<feature type="compositionally biased region" description="Polar residues" evidence="1">
    <location>
        <begin position="1010"/>
        <end position="1033"/>
    </location>
</feature>
<keyword evidence="3" id="KW-1185">Reference proteome</keyword>
<organism evidence="2 3">
    <name type="scientific">Plasmodium inui San Antonio 1</name>
    <dbReference type="NCBI Taxonomy" id="1237626"/>
    <lineage>
        <taxon>Eukaryota</taxon>
        <taxon>Sar</taxon>
        <taxon>Alveolata</taxon>
        <taxon>Apicomplexa</taxon>
        <taxon>Aconoidasida</taxon>
        <taxon>Haemosporida</taxon>
        <taxon>Plasmodiidae</taxon>
        <taxon>Plasmodium</taxon>
        <taxon>Plasmodium (Plasmodium)</taxon>
    </lineage>
</organism>
<dbReference type="Proteomes" id="UP000030640">
    <property type="component" value="Unassembled WGS sequence"/>
</dbReference>
<dbReference type="GeneID" id="20038778"/>
<feature type="region of interest" description="Disordered" evidence="1">
    <location>
        <begin position="161"/>
        <end position="204"/>
    </location>
</feature>
<feature type="compositionally biased region" description="Polar residues" evidence="1">
    <location>
        <begin position="523"/>
        <end position="541"/>
    </location>
</feature>
<evidence type="ECO:0000256" key="1">
    <source>
        <dbReference type="SAM" id="MobiDB-lite"/>
    </source>
</evidence>
<feature type="compositionally biased region" description="Basic and acidic residues" evidence="1">
    <location>
        <begin position="161"/>
        <end position="174"/>
    </location>
</feature>
<dbReference type="SUPFAM" id="SSF50969">
    <property type="entry name" value="YVTN repeat-like/Quinoprotein amine dehydrogenase"/>
    <property type="match status" value="1"/>
</dbReference>
<protein>
    <submittedName>
        <fullName evidence="2">Uncharacterized protein</fullName>
    </submittedName>
</protein>
<feature type="compositionally biased region" description="Low complexity" evidence="1">
    <location>
        <begin position="485"/>
        <end position="497"/>
    </location>
</feature>
<evidence type="ECO:0000313" key="3">
    <source>
        <dbReference type="Proteomes" id="UP000030640"/>
    </source>
</evidence>
<dbReference type="InterPro" id="IPR011044">
    <property type="entry name" value="Quino_amine_DH_bsu"/>
</dbReference>
<dbReference type="SUPFAM" id="SSF50978">
    <property type="entry name" value="WD40 repeat-like"/>
    <property type="match status" value="1"/>
</dbReference>
<proteinExistence type="predicted"/>
<sequence length="1111" mass="126966">MLDERQRNLQRYALHLEKKDLLLKGKKKKNDLKNILYFPSLFWFNGQFCPPIPYFTFDRDEGGIEVVETGNLGNTSPGEGKNSPFRVHVADFLTCGVHKNSVIVKRVVKNEVLSVSMFSDMKVVSCVFYVNIEYVLGLGPFFGTTTNPFFFCLSLATSGREGHQTGETRRETKRGAPQADNEAPHQVAKRRKCPDGGEKIGSSAPLRAESPFLICDMRNALDTVPRELLLYNEKKEIHFFDYVTNRSRLITRERIQVTAMQFSFLHISEHNSLYNKMGTDVYEGGIKIVDLDQVGQKLWRKNRYCFEVLQGWLSGARDGNNQPNEEEAGERGKVYQRAPCGQCRMDKILRRMFYVLIYGDSEGNIYFLIPEKEVKIKKNFRKGEKIHLIETNVKAYFNTKGDSRIATVLRNNVHIFLAYRDCILVFNFPLYQPLLLVNVADEVIFSLSACLNDHGEVYFAFSTQRCVRIGELSRGGELLRVEVDTTQGSGTQGSATQVDNTRGHPAEASTAHVDNTKGHPTQRGASQVQHSGNNPHNSKQQKTHTCVCFGRDNDLYITSGDKGIIHRYNLKQKQITHKYDPRCKRIFHLAMCTLNGEDYAYVYDAEKFLCLFQLTRQKNVYKIFTLSVWVYQILCFRSNVIFSLGNENVYNLEVKNEGDKGSGSTDRSNNRNMFLTKPFYSDRMSVCTYLINHPNLPLVAFVNKKLQFGVFSLVDAQRRSVLVPPIRENQNVFSLCWFSTRRQLEVVDFDGVGSDLTAADPLTLNQFTDEWRGGGVTPHCGEYLVPPLATNLEGITQNRGAKNKRKDDNTRINTHIAQLLQSSPYDTHLVVLNGETLFLYSVLTSQVTDLKDYLKKAMPQFCGKKNLLKSTIYRKVCYVFIFSEKNMFFIFDQYFTFSLRTINVDDRIVRFYLRDGYLFIHSNTSVYFTCLRNALSLFPEFVQGGDEQSQNLQFTKVDTAETFKIALFDFLCVGEETYLAVFTKRKEILVYRMRTGGVQNERVGMEDGTANETANRTANGTANDTPNGTPNSTSEEAHLVAQFLSFYQFEHLNKVGSILSMKFFYSSVKRRTYLIFGGLEQFLFFWDFAKYPLVRRGGGDIREVSGVREAA</sequence>
<name>W7AAC1_9APIC</name>
<dbReference type="AlphaFoldDB" id="W7AAC1"/>
<feature type="region of interest" description="Disordered" evidence="1">
    <location>
        <begin position="1004"/>
        <end position="1033"/>
    </location>
</feature>